<protein>
    <submittedName>
        <fullName evidence="2">Uncharacterized protein</fullName>
    </submittedName>
</protein>
<feature type="region of interest" description="Disordered" evidence="1">
    <location>
        <begin position="67"/>
        <end position="87"/>
    </location>
</feature>
<dbReference type="EMBL" id="SDGZ01000014">
    <property type="protein sequence ID" value="TYC49633.1"/>
    <property type="molecule type" value="Genomic_DNA"/>
</dbReference>
<proteinExistence type="predicted"/>
<dbReference type="AlphaFoldDB" id="A0A6C2C878"/>
<keyword evidence="3" id="KW-1185">Reference proteome</keyword>
<dbReference type="Proteomes" id="UP000371977">
    <property type="component" value="Unassembled WGS sequence"/>
</dbReference>
<sequence>MEISKNAQTNESADLFIGFANEVVIGGANRSDYQQFLTWLKNTPDGVNRSINVFWFIAYLTGKTPDESQKQYFKSTPEPVWDRRAKN</sequence>
<evidence type="ECO:0000313" key="3">
    <source>
        <dbReference type="Proteomes" id="UP000371977"/>
    </source>
</evidence>
<organism evidence="2 3">
    <name type="scientific">Weissella muntiaci</name>
    <dbReference type="NCBI Taxonomy" id="2508881"/>
    <lineage>
        <taxon>Bacteria</taxon>
        <taxon>Bacillati</taxon>
        <taxon>Bacillota</taxon>
        <taxon>Bacilli</taxon>
        <taxon>Lactobacillales</taxon>
        <taxon>Lactobacillaceae</taxon>
        <taxon>Weissella</taxon>
    </lineage>
</organism>
<dbReference type="RefSeq" id="WP_148622625.1">
    <property type="nucleotide sequence ID" value="NZ_SDGZ01000014.1"/>
</dbReference>
<evidence type="ECO:0000313" key="2">
    <source>
        <dbReference type="EMBL" id="TYC49633.1"/>
    </source>
</evidence>
<gene>
    <name evidence="2" type="ORF">ESZ50_05680</name>
</gene>
<accession>A0A6C2C878</accession>
<comment type="caution">
    <text evidence="2">The sequence shown here is derived from an EMBL/GenBank/DDBJ whole genome shotgun (WGS) entry which is preliminary data.</text>
</comment>
<reference evidence="2 3" key="1">
    <citation type="submission" date="2019-01" db="EMBL/GenBank/DDBJ databases">
        <title>Weissella sp. nov., a novel lactic acid bacterium isolated from animal feces.</title>
        <authorList>
            <person name="Wang L.-T."/>
        </authorList>
    </citation>
    <scope>NUCLEOTIDE SEQUENCE [LARGE SCALE GENOMIC DNA]</scope>
    <source>
        <strain evidence="2 3">8H-2</strain>
    </source>
</reference>
<name>A0A6C2C878_9LACO</name>
<evidence type="ECO:0000256" key="1">
    <source>
        <dbReference type="SAM" id="MobiDB-lite"/>
    </source>
</evidence>